<proteinExistence type="predicted"/>
<dbReference type="Pfam" id="PF22936">
    <property type="entry name" value="Pol_BBD"/>
    <property type="match status" value="1"/>
</dbReference>
<evidence type="ECO:0000259" key="1">
    <source>
        <dbReference type="Pfam" id="PF22936"/>
    </source>
</evidence>
<evidence type="ECO:0000313" key="2">
    <source>
        <dbReference type="EMBL" id="MBW0508795.1"/>
    </source>
</evidence>
<gene>
    <name evidence="2" type="ORF">O181_048510</name>
</gene>
<dbReference type="OrthoDB" id="7691805at2759"/>
<sequence length="286" mass="32317">MDWQRRFYNGNLQSYIDTCRKLLLKPESVSIKVPNALLLYSLLGKLAGDSELHQFIESLTLNRELIEKPDLILTRLQDYVHVSLRKLPKPLPNSLIRRKDQCWAENPHLRPNQKENKKRKSDSSAYLSIVKALITVVDSPPKDQILLDCGATHHMFNSRRFFTSLTNSAPIDVSTGDSTSSLTAVRVGTANLICKNKVLILNVHLYVPNIKCNLISLLALLKNKLIINQFGNKFNLETNAKVIANVKIVKRLIYVDYTLQTTHLATGQDCQPVTQNQSTSMTAKIP</sequence>
<reference evidence="2" key="1">
    <citation type="submission" date="2021-03" db="EMBL/GenBank/DDBJ databases">
        <title>Draft genome sequence of rust myrtle Austropuccinia psidii MF-1, a brazilian biotype.</title>
        <authorList>
            <person name="Quecine M.C."/>
            <person name="Pachon D.M.R."/>
            <person name="Bonatelli M.L."/>
            <person name="Correr F.H."/>
            <person name="Franceschini L.M."/>
            <person name="Leite T.F."/>
            <person name="Margarido G.R.A."/>
            <person name="Almeida C.A."/>
            <person name="Ferrarezi J.A."/>
            <person name="Labate C.A."/>
        </authorList>
    </citation>
    <scope>NUCLEOTIDE SEQUENCE</scope>
    <source>
        <strain evidence="2">MF-1</strain>
    </source>
</reference>
<keyword evidence="3" id="KW-1185">Reference proteome</keyword>
<name>A0A9Q3HP96_9BASI</name>
<evidence type="ECO:0000313" key="3">
    <source>
        <dbReference type="Proteomes" id="UP000765509"/>
    </source>
</evidence>
<dbReference type="Proteomes" id="UP000765509">
    <property type="component" value="Unassembled WGS sequence"/>
</dbReference>
<comment type="caution">
    <text evidence="2">The sequence shown here is derived from an EMBL/GenBank/DDBJ whole genome shotgun (WGS) entry which is preliminary data.</text>
</comment>
<dbReference type="AlphaFoldDB" id="A0A9Q3HP96"/>
<dbReference type="InterPro" id="IPR054722">
    <property type="entry name" value="PolX-like_BBD"/>
</dbReference>
<protein>
    <recommendedName>
        <fullName evidence="1">Retrovirus-related Pol polyprotein from transposon TNT 1-94-like beta-barrel domain-containing protein</fullName>
    </recommendedName>
</protein>
<dbReference type="EMBL" id="AVOT02020547">
    <property type="protein sequence ID" value="MBW0508795.1"/>
    <property type="molecule type" value="Genomic_DNA"/>
</dbReference>
<feature type="domain" description="Retrovirus-related Pol polyprotein from transposon TNT 1-94-like beta-barrel" evidence="1">
    <location>
        <begin position="146"/>
        <end position="223"/>
    </location>
</feature>
<accession>A0A9Q3HP96</accession>
<organism evidence="2 3">
    <name type="scientific">Austropuccinia psidii MF-1</name>
    <dbReference type="NCBI Taxonomy" id="1389203"/>
    <lineage>
        <taxon>Eukaryota</taxon>
        <taxon>Fungi</taxon>
        <taxon>Dikarya</taxon>
        <taxon>Basidiomycota</taxon>
        <taxon>Pucciniomycotina</taxon>
        <taxon>Pucciniomycetes</taxon>
        <taxon>Pucciniales</taxon>
        <taxon>Sphaerophragmiaceae</taxon>
        <taxon>Austropuccinia</taxon>
    </lineage>
</organism>